<reference evidence="6 7" key="1">
    <citation type="submission" date="2016-10" db="EMBL/GenBank/DDBJ databases">
        <authorList>
            <person name="de Groot N.N."/>
        </authorList>
    </citation>
    <scope>NUCLEOTIDE SEQUENCE [LARGE SCALE GENOMIC DNA]</scope>
    <source>
        <strain evidence="6 7">JCM 10630</strain>
    </source>
</reference>
<evidence type="ECO:0000313" key="7">
    <source>
        <dbReference type="Proteomes" id="UP000182413"/>
    </source>
</evidence>
<evidence type="ECO:0000256" key="2">
    <source>
        <dbReference type="ARBA" id="ARBA00013223"/>
    </source>
</evidence>
<dbReference type="PANTHER" id="PTHR47878:SF2">
    <property type="entry name" value="OXIDOREDUCTASE FAD_NAD(P)-BINDING DOMAIN PROTEIN"/>
    <property type="match status" value="1"/>
</dbReference>
<dbReference type="Gene3D" id="3.40.50.80">
    <property type="entry name" value="Nucleotide-binding domain of ferredoxin-NADP reductase (FNR) module"/>
    <property type="match status" value="1"/>
</dbReference>
<dbReference type="Gene3D" id="2.40.30.10">
    <property type="entry name" value="Translation factors"/>
    <property type="match status" value="1"/>
</dbReference>
<evidence type="ECO:0000256" key="3">
    <source>
        <dbReference type="ARBA" id="ARBA00022741"/>
    </source>
</evidence>
<feature type="domain" description="FAD-binding FR-type" evidence="5">
    <location>
        <begin position="11"/>
        <end position="112"/>
    </location>
</feature>
<comment type="catalytic activity">
    <reaction evidence="4">
        <text>2 reduced [2Fe-2S]-[ferredoxin] + NADP(+) + H(+) = 2 oxidized [2Fe-2S]-[ferredoxin] + NADPH</text>
        <dbReference type="Rhea" id="RHEA:20125"/>
        <dbReference type="Rhea" id="RHEA-COMP:10000"/>
        <dbReference type="Rhea" id="RHEA-COMP:10001"/>
        <dbReference type="ChEBI" id="CHEBI:15378"/>
        <dbReference type="ChEBI" id="CHEBI:33737"/>
        <dbReference type="ChEBI" id="CHEBI:33738"/>
        <dbReference type="ChEBI" id="CHEBI:57783"/>
        <dbReference type="ChEBI" id="CHEBI:58349"/>
        <dbReference type="EC" id="1.18.1.2"/>
    </reaction>
</comment>
<evidence type="ECO:0000256" key="1">
    <source>
        <dbReference type="ARBA" id="ARBA00008312"/>
    </source>
</evidence>
<dbReference type="InterPro" id="IPR001433">
    <property type="entry name" value="OxRdtase_FAD/NAD-bd"/>
</dbReference>
<dbReference type="GO" id="GO:0000166">
    <property type="term" value="F:nucleotide binding"/>
    <property type="evidence" value="ECO:0007669"/>
    <property type="project" value="UniProtKB-KW"/>
</dbReference>
<comment type="similarity">
    <text evidence="1">Belongs to the ferredoxin--NADP reductase type 1 family.</text>
</comment>
<sequence>MKGAIMTVSDDKFTRQTLLEVHSLTPSLFTLRTTRDAGFRFRAGQFVRLGVERADGSVVWRAYSLVSAPHDEHLEFFSIVVPGGEFTSELSRLRVGDSLLVEKMATGYLTLDRFVDGRDLWLLGSGTGIAPFLSILQDFEVWQRFARIVLVYSARTCAELAYQPLIRSFAELEHLAEFADKLTYLPVVTREQAPDCLNARITELLDNGELERAAGLGLTPEHSRVMICGNPQMIDDIRQRLKARGLNLSLTRRPGQVAVENYW</sequence>
<evidence type="ECO:0000313" key="6">
    <source>
        <dbReference type="EMBL" id="SDD78741.1"/>
    </source>
</evidence>
<dbReference type="PRINTS" id="PR00371">
    <property type="entry name" value="FPNCR"/>
</dbReference>
<accession>A0A1G6XL46</accession>
<name>A0A1G6XL46_9GAMM</name>
<evidence type="ECO:0000259" key="5">
    <source>
        <dbReference type="PROSITE" id="PS51384"/>
    </source>
</evidence>
<dbReference type="CDD" id="cd06195">
    <property type="entry name" value="FNR1"/>
    <property type="match status" value="1"/>
</dbReference>
<dbReference type="SUPFAM" id="SSF63380">
    <property type="entry name" value="Riboflavin synthase domain-like"/>
    <property type="match status" value="1"/>
</dbReference>
<dbReference type="GO" id="GO:0004324">
    <property type="term" value="F:ferredoxin-NADP+ reductase activity"/>
    <property type="evidence" value="ECO:0007669"/>
    <property type="project" value="UniProtKB-EC"/>
</dbReference>
<dbReference type="SUPFAM" id="SSF52343">
    <property type="entry name" value="Ferredoxin reductase-like, C-terminal NADP-linked domain"/>
    <property type="match status" value="1"/>
</dbReference>
<dbReference type="InterPro" id="IPR008333">
    <property type="entry name" value="Cbr1-like_FAD-bd_dom"/>
</dbReference>
<dbReference type="InterPro" id="IPR051930">
    <property type="entry name" value="FNR_type-1"/>
</dbReference>
<dbReference type="PROSITE" id="PS51384">
    <property type="entry name" value="FAD_FR"/>
    <property type="match status" value="1"/>
</dbReference>
<protein>
    <recommendedName>
        <fullName evidence="2">ferredoxin--NADP(+) reductase</fullName>
        <ecNumber evidence="2">1.18.1.2</ecNumber>
    </recommendedName>
</protein>
<dbReference type="InterPro" id="IPR017938">
    <property type="entry name" value="Riboflavin_synthase-like_b-brl"/>
</dbReference>
<dbReference type="Proteomes" id="UP000182413">
    <property type="component" value="Unassembled WGS sequence"/>
</dbReference>
<dbReference type="GO" id="GO:0042167">
    <property type="term" value="P:heme catabolic process"/>
    <property type="evidence" value="ECO:0007669"/>
    <property type="project" value="TreeGrafter"/>
</dbReference>
<dbReference type="EC" id="1.18.1.2" evidence="2"/>
<dbReference type="InterPro" id="IPR039261">
    <property type="entry name" value="FNR_nucleotide-bd"/>
</dbReference>
<dbReference type="InterPro" id="IPR017927">
    <property type="entry name" value="FAD-bd_FR_type"/>
</dbReference>
<dbReference type="GO" id="GO:0034599">
    <property type="term" value="P:cellular response to oxidative stress"/>
    <property type="evidence" value="ECO:0007669"/>
    <property type="project" value="TreeGrafter"/>
</dbReference>
<dbReference type="EMBL" id="FNAE01000001">
    <property type="protein sequence ID" value="SDD78741.1"/>
    <property type="molecule type" value="Genomic_DNA"/>
</dbReference>
<dbReference type="Pfam" id="PF00175">
    <property type="entry name" value="NAD_binding_1"/>
    <property type="match status" value="1"/>
</dbReference>
<keyword evidence="3" id="KW-0547">Nucleotide-binding</keyword>
<dbReference type="Pfam" id="PF00970">
    <property type="entry name" value="FAD_binding_6"/>
    <property type="match status" value="1"/>
</dbReference>
<organism evidence="6 7">
    <name type="scientific">Ectopseudomonas alcaliphila</name>
    <dbReference type="NCBI Taxonomy" id="101564"/>
    <lineage>
        <taxon>Bacteria</taxon>
        <taxon>Pseudomonadati</taxon>
        <taxon>Pseudomonadota</taxon>
        <taxon>Gammaproteobacteria</taxon>
        <taxon>Pseudomonadales</taxon>
        <taxon>Pseudomonadaceae</taxon>
        <taxon>Ectopseudomonas</taxon>
    </lineage>
</organism>
<dbReference type="InterPro" id="IPR033892">
    <property type="entry name" value="FNR_bac"/>
</dbReference>
<evidence type="ECO:0000256" key="4">
    <source>
        <dbReference type="ARBA" id="ARBA00047776"/>
    </source>
</evidence>
<proteinExistence type="inferred from homology"/>
<dbReference type="AlphaFoldDB" id="A0A1G6XL46"/>
<gene>
    <name evidence="6" type="ORF">SAMN05216575_1011289</name>
</gene>
<dbReference type="PANTHER" id="PTHR47878">
    <property type="entry name" value="OXIDOREDUCTASE FAD/NAD(P)-BINDING DOMAIN PROTEIN"/>
    <property type="match status" value="1"/>
</dbReference>
<dbReference type="InterPro" id="IPR001709">
    <property type="entry name" value="Flavoprot_Pyr_Nucl_cyt_Rdtase"/>
</dbReference>
<dbReference type="PRINTS" id="PR00410">
    <property type="entry name" value="PHEHYDRXLASE"/>
</dbReference>